<dbReference type="PANTHER" id="PTHR11078">
    <property type="entry name" value="N UTILIZATION SUBSTANCE PROTEIN B-RELATED"/>
    <property type="match status" value="1"/>
</dbReference>
<dbReference type="Proteomes" id="UP000189857">
    <property type="component" value="Unassembled WGS sequence"/>
</dbReference>
<dbReference type="GO" id="GO:0005829">
    <property type="term" value="C:cytosol"/>
    <property type="evidence" value="ECO:0007669"/>
    <property type="project" value="TreeGrafter"/>
</dbReference>
<evidence type="ECO:0000256" key="5">
    <source>
        <dbReference type="ARBA" id="ARBA00023163"/>
    </source>
</evidence>
<dbReference type="InterPro" id="IPR011605">
    <property type="entry name" value="NusB_fam"/>
</dbReference>
<accession>A0A1T4MIM5</accession>
<keyword evidence="5 6" id="KW-0804">Transcription</keyword>
<keyword evidence="9" id="KW-1185">Reference proteome</keyword>
<dbReference type="SUPFAM" id="SSF48013">
    <property type="entry name" value="NusB-like"/>
    <property type="match status" value="1"/>
</dbReference>
<dbReference type="NCBIfam" id="TIGR01951">
    <property type="entry name" value="nusB"/>
    <property type="match status" value="1"/>
</dbReference>
<keyword evidence="4 6" id="KW-0805">Transcription regulation</keyword>
<evidence type="ECO:0000256" key="4">
    <source>
        <dbReference type="ARBA" id="ARBA00023015"/>
    </source>
</evidence>
<dbReference type="Pfam" id="PF01029">
    <property type="entry name" value="NusB"/>
    <property type="match status" value="1"/>
</dbReference>
<gene>
    <name evidence="6" type="primary">nusB</name>
    <name evidence="8" type="ORF">SAMN02745110_01239</name>
</gene>
<dbReference type="GO" id="GO:0031564">
    <property type="term" value="P:transcription antitermination"/>
    <property type="evidence" value="ECO:0007669"/>
    <property type="project" value="UniProtKB-KW"/>
</dbReference>
<evidence type="ECO:0000256" key="3">
    <source>
        <dbReference type="ARBA" id="ARBA00022884"/>
    </source>
</evidence>
<keyword evidence="2 6" id="KW-0889">Transcription antitermination</keyword>
<dbReference type="InterPro" id="IPR006027">
    <property type="entry name" value="NusB_RsmB_TIM44"/>
</dbReference>
<comment type="similarity">
    <text evidence="1 6">Belongs to the NusB family.</text>
</comment>
<dbReference type="AlphaFoldDB" id="A0A1T4MIM5"/>
<dbReference type="HAMAP" id="MF_00073">
    <property type="entry name" value="NusB"/>
    <property type="match status" value="1"/>
</dbReference>
<feature type="domain" description="NusB/RsmB/TIM44" evidence="7">
    <location>
        <begin position="5"/>
        <end position="134"/>
    </location>
</feature>
<evidence type="ECO:0000256" key="6">
    <source>
        <dbReference type="HAMAP-Rule" id="MF_00073"/>
    </source>
</evidence>
<evidence type="ECO:0000313" key="8">
    <source>
        <dbReference type="EMBL" id="SJZ66705.1"/>
    </source>
</evidence>
<dbReference type="GO" id="GO:0006353">
    <property type="term" value="P:DNA-templated transcription termination"/>
    <property type="evidence" value="ECO:0007669"/>
    <property type="project" value="UniProtKB-UniRule"/>
</dbReference>
<dbReference type="GO" id="GO:0003723">
    <property type="term" value="F:RNA binding"/>
    <property type="evidence" value="ECO:0007669"/>
    <property type="project" value="UniProtKB-UniRule"/>
</dbReference>
<evidence type="ECO:0000259" key="7">
    <source>
        <dbReference type="Pfam" id="PF01029"/>
    </source>
</evidence>
<evidence type="ECO:0000313" key="9">
    <source>
        <dbReference type="Proteomes" id="UP000189857"/>
    </source>
</evidence>
<protein>
    <recommendedName>
        <fullName evidence="6">Transcription antitermination protein NusB</fullName>
    </recommendedName>
    <alternativeName>
        <fullName evidence="6">Antitermination factor NusB</fullName>
    </alternativeName>
</protein>
<dbReference type="EMBL" id="FUXA01000007">
    <property type="protein sequence ID" value="SJZ66705.1"/>
    <property type="molecule type" value="Genomic_DNA"/>
</dbReference>
<name>A0A1T4MIM5_9FIRM</name>
<organism evidence="8 9">
    <name type="scientific">Eubacterium ruminantium</name>
    <dbReference type="NCBI Taxonomy" id="42322"/>
    <lineage>
        <taxon>Bacteria</taxon>
        <taxon>Bacillati</taxon>
        <taxon>Bacillota</taxon>
        <taxon>Clostridia</taxon>
        <taxon>Eubacteriales</taxon>
        <taxon>Eubacteriaceae</taxon>
        <taxon>Eubacterium</taxon>
    </lineage>
</organism>
<dbReference type="InterPro" id="IPR035926">
    <property type="entry name" value="NusB-like_sf"/>
</dbReference>
<proteinExistence type="inferred from homology"/>
<dbReference type="Gene3D" id="1.10.940.10">
    <property type="entry name" value="NusB-like"/>
    <property type="match status" value="1"/>
</dbReference>
<evidence type="ECO:0000256" key="2">
    <source>
        <dbReference type="ARBA" id="ARBA00022814"/>
    </source>
</evidence>
<reference evidence="8 9" key="1">
    <citation type="submission" date="2017-02" db="EMBL/GenBank/DDBJ databases">
        <authorList>
            <person name="Peterson S.W."/>
        </authorList>
    </citation>
    <scope>NUCLEOTIDE SEQUENCE [LARGE SCALE GENOMIC DNA]</scope>
    <source>
        <strain evidence="8 9">ATCC 17233</strain>
    </source>
</reference>
<sequence length="135" mass="15826">MTRRELRENIFKIVFRAEFHGKDEMTEQRREYMKDKVESDDISDKDNEYIREKAKNVISHIEEIDKMLEEASDGWSVKRIGKTELAILRLAVYEIKFDDDIPFKVAVNEAVEISKNYCEPEASAFINGVLAKFSE</sequence>
<dbReference type="RefSeq" id="WP_078787085.1">
    <property type="nucleotide sequence ID" value="NZ_CACZYW010000002.1"/>
</dbReference>
<evidence type="ECO:0000256" key="1">
    <source>
        <dbReference type="ARBA" id="ARBA00005952"/>
    </source>
</evidence>
<dbReference type="PANTHER" id="PTHR11078:SF3">
    <property type="entry name" value="ANTITERMINATION NUSB DOMAIN-CONTAINING PROTEIN"/>
    <property type="match status" value="1"/>
</dbReference>
<comment type="function">
    <text evidence="6">Involved in transcription antitermination. Required for transcription of ribosomal RNA (rRNA) genes. Binds specifically to the boxA antiterminator sequence of the ribosomal RNA (rrn) operons.</text>
</comment>
<dbReference type="OrthoDB" id="9811381at2"/>
<keyword evidence="3 6" id="KW-0694">RNA-binding</keyword>